<organism evidence="3 4">
    <name type="scientific">Bacillus suaedaesalsae</name>
    <dbReference type="NCBI Taxonomy" id="2810349"/>
    <lineage>
        <taxon>Bacteria</taxon>
        <taxon>Bacillati</taxon>
        <taxon>Bacillota</taxon>
        <taxon>Bacilli</taxon>
        <taxon>Bacillales</taxon>
        <taxon>Bacillaceae</taxon>
        <taxon>Bacillus</taxon>
    </lineage>
</organism>
<gene>
    <name evidence="3" type="ORF">JR050_15985</name>
</gene>
<keyword evidence="4" id="KW-1185">Reference proteome</keyword>
<evidence type="ECO:0000313" key="3">
    <source>
        <dbReference type="EMBL" id="MBM6619169.1"/>
    </source>
</evidence>
<dbReference type="InterPro" id="IPR007527">
    <property type="entry name" value="Znf_SWIM"/>
</dbReference>
<sequence>MLQSELTKEQLDYCAEEIMRELSPDIDYDRVKMKKGLNLYRQGHVFNAKMEGRYIEAQVQDEKLYDVSLDLDVFVLSSCSCSVEGICRHKLATFFYSYAMVGRVGDFFQDWKSSKKLDITKARPKDLTKEEEEKSVIGEKVSAWYTYFKRSYHAFKEKHKQDRFSFNQLFLFESIYRVFFQDLRKSAPQTPFIKDLFIIHAAIYTMQKLVEESEQSKLSISSKDSYVYPYMSELLNNVYERLVEIKSLAIPLSAESLLKDTREHLSQLLFSGNEYQYERLMAYFFVWNVLLRKEWIQEEKAFLTEKKEEFIKRKQSFAVECQFALAHLAYLEKDDDAALKLLTTIQGNILRFYYFWIANLQPAQEWQRQRIWLDVTLEILEEHHKRLIDYHSKRNMTRQFLPYYEENAKQLDDPSSYEMVLKSLLPYSFQEFDHYLLENQNYDTWADLQMLVGYQIDEQPRELLKQIEAIDITVLIPLYHRAVNEAIKGRNRPSYKLAVRYLKKLRTYYKKLKQVERWDEFIDRLATEHKRLRAFQEELERGKLLHVRN</sequence>
<accession>A0ABS2DL11</accession>
<dbReference type="PROSITE" id="PS50966">
    <property type="entry name" value="ZF_SWIM"/>
    <property type="match status" value="1"/>
</dbReference>
<keyword evidence="1" id="KW-0862">Zinc</keyword>
<proteinExistence type="predicted"/>
<evidence type="ECO:0000313" key="4">
    <source>
        <dbReference type="Proteomes" id="UP001518925"/>
    </source>
</evidence>
<dbReference type="Proteomes" id="UP001518925">
    <property type="component" value="Unassembled WGS sequence"/>
</dbReference>
<keyword evidence="1" id="KW-0479">Metal-binding</keyword>
<comment type="caution">
    <text evidence="3">The sequence shown here is derived from an EMBL/GenBank/DDBJ whole genome shotgun (WGS) entry which is preliminary data.</text>
</comment>
<reference evidence="3 4" key="1">
    <citation type="submission" date="2021-02" db="EMBL/GenBank/DDBJ databases">
        <title>Bacillus sp. RD4P76, an endophyte from a halophyte.</title>
        <authorList>
            <person name="Sun J.-Q."/>
        </authorList>
    </citation>
    <scope>NUCLEOTIDE SEQUENCE [LARGE SCALE GENOMIC DNA]</scope>
    <source>
        <strain evidence="3 4">RD4P76</strain>
    </source>
</reference>
<dbReference type="EMBL" id="JAFELM010000039">
    <property type="protein sequence ID" value="MBM6619169.1"/>
    <property type="molecule type" value="Genomic_DNA"/>
</dbReference>
<evidence type="ECO:0000256" key="1">
    <source>
        <dbReference type="PROSITE-ProRule" id="PRU00325"/>
    </source>
</evidence>
<protein>
    <submittedName>
        <fullName evidence="3">SWIM zinc finger family protein</fullName>
    </submittedName>
</protein>
<evidence type="ECO:0000259" key="2">
    <source>
        <dbReference type="PROSITE" id="PS50966"/>
    </source>
</evidence>
<keyword evidence="1" id="KW-0863">Zinc-finger</keyword>
<dbReference type="RefSeq" id="WP_204204522.1">
    <property type="nucleotide sequence ID" value="NZ_JAFELM010000039.1"/>
</dbReference>
<feature type="domain" description="SWIM-type" evidence="2">
    <location>
        <begin position="65"/>
        <end position="98"/>
    </location>
</feature>
<name>A0ABS2DL11_9BACI</name>